<keyword evidence="1" id="KW-0802">TPR repeat</keyword>
<proteinExistence type="predicted"/>
<protein>
    <submittedName>
        <fullName evidence="2">Tetratricopeptide repeat protein</fullName>
    </submittedName>
</protein>
<evidence type="ECO:0000313" key="3">
    <source>
        <dbReference type="Proteomes" id="UP000193224"/>
    </source>
</evidence>
<feature type="repeat" description="TPR" evidence="1">
    <location>
        <begin position="70"/>
        <end position="103"/>
    </location>
</feature>
<dbReference type="RefSeq" id="WP_085801866.1">
    <property type="nucleotide sequence ID" value="NZ_FWXB01000018.1"/>
</dbReference>
<dbReference type="Gene3D" id="1.25.40.10">
    <property type="entry name" value="Tetratricopeptide repeat domain"/>
    <property type="match status" value="1"/>
</dbReference>
<dbReference type="Proteomes" id="UP000193224">
    <property type="component" value="Unassembled WGS sequence"/>
</dbReference>
<keyword evidence="3" id="KW-1185">Reference proteome</keyword>
<evidence type="ECO:0000256" key="1">
    <source>
        <dbReference type="PROSITE-ProRule" id="PRU00339"/>
    </source>
</evidence>
<dbReference type="PROSITE" id="PS50005">
    <property type="entry name" value="TPR"/>
    <property type="match status" value="1"/>
</dbReference>
<evidence type="ECO:0000313" key="2">
    <source>
        <dbReference type="EMBL" id="SMC13945.1"/>
    </source>
</evidence>
<dbReference type="SMART" id="SM00028">
    <property type="entry name" value="TPR"/>
    <property type="match status" value="1"/>
</dbReference>
<gene>
    <name evidence="2" type="ORF">ROA7745_03807</name>
</gene>
<dbReference type="Pfam" id="PF00515">
    <property type="entry name" value="TPR_1"/>
    <property type="match status" value="1"/>
</dbReference>
<dbReference type="InterPro" id="IPR011990">
    <property type="entry name" value="TPR-like_helical_dom_sf"/>
</dbReference>
<name>A0A1X7BWR5_9RHOB</name>
<dbReference type="EMBL" id="FWXB01000018">
    <property type="protein sequence ID" value="SMC13945.1"/>
    <property type="molecule type" value="Genomic_DNA"/>
</dbReference>
<dbReference type="AlphaFoldDB" id="A0A1X7BWR5"/>
<sequence length="227" mass="24150">MRLVTGIAATFAFVLALLIGGTDPFGRVVLSLGMPQTAAALLQTPDWQGVALYRAGNYTAAAEAFDSAGPAALYNRGNALAQAGQYAAALEAYDLALAIREDPQARANFDLLRAFYAGTALEADTVFLSEKREGETVRAPVARGDARAAGTGDEVTNTGATLALPSLQSDEQLGVRRVFDDVFIVANDRWLKTLEDVPGAFLAARIAHEHKARRKAGTGQIPQETEW</sequence>
<reference evidence="2 3" key="1">
    <citation type="submission" date="2017-03" db="EMBL/GenBank/DDBJ databases">
        <authorList>
            <person name="Afonso C.L."/>
            <person name="Miller P.J."/>
            <person name="Scott M.A."/>
            <person name="Spackman E."/>
            <person name="Goraichik I."/>
            <person name="Dimitrov K.M."/>
            <person name="Suarez D.L."/>
            <person name="Swayne D.E."/>
        </authorList>
    </citation>
    <scope>NUCLEOTIDE SEQUENCE [LARGE SCALE GENOMIC DNA]</scope>
    <source>
        <strain evidence="2 3">CECT 7745</strain>
    </source>
</reference>
<dbReference type="InterPro" id="IPR019734">
    <property type="entry name" value="TPR_rpt"/>
</dbReference>
<dbReference type="SUPFAM" id="SSF48452">
    <property type="entry name" value="TPR-like"/>
    <property type="match status" value="1"/>
</dbReference>
<accession>A0A1X7BWR5</accession>
<organism evidence="2 3">
    <name type="scientific">Roseovarius aestuarii</name>
    <dbReference type="NCBI Taxonomy" id="475083"/>
    <lineage>
        <taxon>Bacteria</taxon>
        <taxon>Pseudomonadati</taxon>
        <taxon>Pseudomonadota</taxon>
        <taxon>Alphaproteobacteria</taxon>
        <taxon>Rhodobacterales</taxon>
        <taxon>Roseobacteraceae</taxon>
        <taxon>Roseovarius</taxon>
    </lineage>
</organism>
<dbReference type="OrthoDB" id="5801125at2"/>